<comment type="caution">
    <text evidence="2">The sequence shown here is derived from an EMBL/GenBank/DDBJ whole genome shotgun (WGS) entry which is preliminary data.</text>
</comment>
<dbReference type="InterPro" id="IPR056948">
    <property type="entry name" value="PNGaseA_N"/>
</dbReference>
<protein>
    <submittedName>
        <fullName evidence="2">Peptide-N(4)-(N-acetyl-beta-glucosaminyl)asparagine amidase</fullName>
    </submittedName>
</protein>
<gene>
    <name evidence="2" type="ORF">DWU98_15720</name>
</gene>
<name>A0A370WUS7_9GAMM</name>
<dbReference type="Proteomes" id="UP000254258">
    <property type="component" value="Unassembled WGS sequence"/>
</dbReference>
<feature type="domain" description="Peptide N-acetyl-beta-D-glucosaminyl asparaginase amidase A N-terminal" evidence="1">
    <location>
        <begin position="73"/>
        <end position="389"/>
    </location>
</feature>
<dbReference type="EMBL" id="QRBE01000010">
    <property type="protein sequence ID" value="RDS79889.1"/>
    <property type="molecule type" value="Genomic_DNA"/>
</dbReference>
<accession>A0A370WUS7</accession>
<evidence type="ECO:0000313" key="3">
    <source>
        <dbReference type="Proteomes" id="UP000254258"/>
    </source>
</evidence>
<evidence type="ECO:0000313" key="2">
    <source>
        <dbReference type="EMBL" id="RDS79889.1"/>
    </source>
</evidence>
<reference evidence="2 3" key="1">
    <citation type="submission" date="2018-07" db="EMBL/GenBank/DDBJ databases">
        <title>Dyella monticola sp. nov. and Dyella psychrodurans sp. nov. isolated from monsoon evergreen broad-leaved forest soil of Dinghu Mountain, China.</title>
        <authorList>
            <person name="Gao Z."/>
            <person name="Qiu L."/>
        </authorList>
    </citation>
    <scope>NUCLEOTIDE SEQUENCE [LARGE SCALE GENOMIC DNA]</scope>
    <source>
        <strain evidence="2 3">4G-K06</strain>
    </source>
</reference>
<evidence type="ECO:0000259" key="1">
    <source>
        <dbReference type="Pfam" id="PF12222"/>
    </source>
</evidence>
<dbReference type="AlphaFoldDB" id="A0A370WUS7"/>
<proteinExistence type="predicted"/>
<organism evidence="2 3">
    <name type="scientific">Dyella monticola</name>
    <dbReference type="NCBI Taxonomy" id="1927958"/>
    <lineage>
        <taxon>Bacteria</taxon>
        <taxon>Pseudomonadati</taxon>
        <taxon>Pseudomonadota</taxon>
        <taxon>Gammaproteobacteria</taxon>
        <taxon>Lysobacterales</taxon>
        <taxon>Rhodanobacteraceae</taxon>
        <taxon>Dyella</taxon>
    </lineage>
</organism>
<keyword evidence="3" id="KW-1185">Reference proteome</keyword>
<dbReference type="PANTHER" id="PTHR31104">
    <property type="entry name" value="PEPTIDE-N4-(N-ACETYL-BETA-GLUCOSAMINYL)ASPARAGINE AMIDASE A PROTEIN"/>
    <property type="match status" value="1"/>
</dbReference>
<sequence length="612" mass="66783">MLAATVPSHRRMIDMHHLVRPGFTLTLALALPSALIAAQTSPAVGGRGVAIADAPIPRPAGTACIATLYSDVAFDDHGDATSRAAKPREWTYTPPAQCAGPWSKVVLEADFSVTAGRQYDRTVSLWLKGVNLFYGTTQEPSAKVSPHWHVERDVTDYAGLFHDGGHGQTILNNWIDATRAGVIHGSAQLVFYPATADSNAALPADLAIGLVGDNNGHPVDVQNGNETLSRTLTLPRNVERVALDLIAQSQAVDEQWYMCIDDADMQPTREFSLGPPNAGDPLEQCPGGNFREVAVSIDGQPAGHAPVYPWTYTGGVDPNLWRPTTDIQTLNFTPYRVNLTPFAALLDDGKPHTVAVRVLDAHDFFSLAANLLVWRDQQRDVLTGKLTQNTLATQQTDPPPQVQRHFKHGTGGTLQGEVDTLQKSHYIITGELQTSHGKIVTRVEQHADFDNRQSFDHPSKDTYSQRIAMHTQVTDDVRTTTDAGTTQHTHHLEYPLLIDIRKQVHANGDFTADITLQQGYLSKRQRTENGHVSFWSTLDNHLVSHSNTDFNAGGTGITGSRGQHGQQSYRFSDSLGSCYAQQVETRDQAVVAVESGHGCPNQANHLDGHSQL</sequence>
<dbReference type="Pfam" id="PF12222">
    <property type="entry name" value="PNGaseA"/>
    <property type="match status" value="1"/>
</dbReference>
<dbReference type="InterPro" id="IPR021102">
    <property type="entry name" value="PNGase_A"/>
</dbReference>